<proteinExistence type="predicted"/>
<accession>H0EF25</accession>
<name>H0EF25_GLAL7</name>
<reference evidence="2 3" key="1">
    <citation type="journal article" date="2012" name="Eukaryot. Cell">
        <title>Genome sequence of the fungus Glarea lozoyensis: the first genome sequence of a species from the Helotiaceae family.</title>
        <authorList>
            <person name="Youssar L."/>
            <person name="Gruening B.A."/>
            <person name="Erxleben A."/>
            <person name="Guenther S."/>
            <person name="Huettel W."/>
        </authorList>
    </citation>
    <scope>NUCLEOTIDE SEQUENCE [LARGE SCALE GENOMIC DNA]</scope>
    <source>
        <strain evidence="3">ATCC 74030 / MF5533</strain>
    </source>
</reference>
<dbReference type="Proteomes" id="UP000005446">
    <property type="component" value="Unassembled WGS sequence"/>
</dbReference>
<evidence type="ECO:0000313" key="3">
    <source>
        <dbReference type="Proteomes" id="UP000005446"/>
    </source>
</evidence>
<organism evidence="2 3">
    <name type="scientific">Glarea lozoyensis (strain ATCC 74030 / MF5533)</name>
    <dbReference type="NCBI Taxonomy" id="1104152"/>
    <lineage>
        <taxon>Eukaryota</taxon>
        <taxon>Fungi</taxon>
        <taxon>Dikarya</taxon>
        <taxon>Ascomycota</taxon>
        <taxon>Pezizomycotina</taxon>
        <taxon>Leotiomycetes</taxon>
        <taxon>Helotiales</taxon>
        <taxon>Helotiaceae</taxon>
        <taxon>Glarea</taxon>
    </lineage>
</organism>
<dbReference type="HOGENOM" id="CLU_3191444_0_0_1"/>
<sequence length="46" mass="5473">MFYPELEQSIHVDVHNEWKAIHPEAAGVTPEEENRKIQKQTELTWL</sequence>
<dbReference type="AlphaFoldDB" id="H0EF25"/>
<dbReference type="EMBL" id="AGUE01000016">
    <property type="protein sequence ID" value="EHL03088.1"/>
    <property type="molecule type" value="Genomic_DNA"/>
</dbReference>
<dbReference type="InParanoid" id="H0EF25"/>
<comment type="caution">
    <text evidence="2">The sequence shown here is derived from an EMBL/GenBank/DDBJ whole genome shotgun (WGS) entry which is preliminary data.</text>
</comment>
<evidence type="ECO:0000256" key="1">
    <source>
        <dbReference type="SAM" id="MobiDB-lite"/>
    </source>
</evidence>
<feature type="region of interest" description="Disordered" evidence="1">
    <location>
        <begin position="23"/>
        <end position="46"/>
    </location>
</feature>
<keyword evidence="3" id="KW-1185">Reference proteome</keyword>
<evidence type="ECO:0000313" key="2">
    <source>
        <dbReference type="EMBL" id="EHL03088.1"/>
    </source>
</evidence>
<dbReference type="OrthoDB" id="10683023at2759"/>
<protein>
    <submittedName>
        <fullName evidence="2">Uncharacterized protein</fullName>
    </submittedName>
</protein>
<gene>
    <name evidence="2" type="ORF">M7I_1063</name>
</gene>